<evidence type="ECO:0000313" key="4">
    <source>
        <dbReference type="Proteomes" id="UP000621540"/>
    </source>
</evidence>
<dbReference type="PANTHER" id="PTHR30486">
    <property type="entry name" value="TWITCHING MOTILITY PROTEIN PILT"/>
    <property type="match status" value="1"/>
</dbReference>
<dbReference type="SUPFAM" id="SSF52540">
    <property type="entry name" value="P-loop containing nucleoside triphosphate hydrolases"/>
    <property type="match status" value="1"/>
</dbReference>
<comment type="similarity">
    <text evidence="1">Belongs to the GSP E family.</text>
</comment>
<reference evidence="3 4" key="1">
    <citation type="submission" date="2020-08" db="EMBL/GenBank/DDBJ databases">
        <title>Genome public.</title>
        <authorList>
            <person name="Liu C."/>
            <person name="Sun Q."/>
        </authorList>
    </citation>
    <scope>NUCLEOTIDE SEQUENCE [LARGE SCALE GENOMIC DNA]</scope>
    <source>
        <strain evidence="3 4">BX0805</strain>
    </source>
</reference>
<feature type="domain" description="Bacterial type II secretion system protein E" evidence="2">
    <location>
        <begin position="98"/>
        <end position="258"/>
    </location>
</feature>
<dbReference type="Gene3D" id="3.40.50.300">
    <property type="entry name" value="P-loop containing nucleotide triphosphate hydrolases"/>
    <property type="match status" value="1"/>
</dbReference>
<dbReference type="Gene3D" id="3.30.450.90">
    <property type="match status" value="1"/>
</dbReference>
<protein>
    <submittedName>
        <fullName evidence="3">Type II/IV secretion system ATPase subunit</fullName>
    </submittedName>
</protein>
<dbReference type="InterPro" id="IPR050921">
    <property type="entry name" value="T4SS_GSP_E_ATPase"/>
</dbReference>
<keyword evidence="4" id="KW-1185">Reference proteome</keyword>
<dbReference type="Pfam" id="PF00437">
    <property type="entry name" value="T2SSE"/>
    <property type="match status" value="1"/>
</dbReference>
<dbReference type="Proteomes" id="UP000621540">
    <property type="component" value="Unassembled WGS sequence"/>
</dbReference>
<gene>
    <name evidence="3" type="ORF">H8Z76_13110</name>
</gene>
<evidence type="ECO:0000256" key="1">
    <source>
        <dbReference type="ARBA" id="ARBA00006611"/>
    </source>
</evidence>
<accession>A0ABR7IDA3</accession>
<dbReference type="InterPro" id="IPR027417">
    <property type="entry name" value="P-loop_NTPase"/>
</dbReference>
<evidence type="ECO:0000259" key="2">
    <source>
        <dbReference type="Pfam" id="PF00437"/>
    </source>
</evidence>
<name>A0ABR7IDA3_9FIRM</name>
<proteinExistence type="inferred from homology"/>
<organism evidence="3 4">
    <name type="scientific">Roseburia yibonii</name>
    <dbReference type="NCBI Taxonomy" id="2763063"/>
    <lineage>
        <taxon>Bacteria</taxon>
        <taxon>Bacillati</taxon>
        <taxon>Bacillota</taxon>
        <taxon>Clostridia</taxon>
        <taxon>Lachnospirales</taxon>
        <taxon>Lachnospiraceae</taxon>
        <taxon>Roseburia</taxon>
    </lineage>
</organism>
<dbReference type="EMBL" id="JACOQH010000013">
    <property type="protein sequence ID" value="MBC5754922.1"/>
    <property type="molecule type" value="Genomic_DNA"/>
</dbReference>
<dbReference type="PANTHER" id="PTHR30486:SF6">
    <property type="entry name" value="TYPE IV PILUS RETRACTATION ATPASE PILT"/>
    <property type="match status" value="1"/>
</dbReference>
<dbReference type="RefSeq" id="WP_186982792.1">
    <property type="nucleotide sequence ID" value="NZ_JACOQH010000013.1"/>
</dbReference>
<sequence length="365" mass="42359">MANMQIELDKRQLGLFAKYLDMPTVTDIDYNGHTLWITDQMIGTYRADDEITEKFVTQFTHDVSNAINKPFNQANSVLEADTKELRISCVHENAAPSGTVICIRKSPPIIRNTIKGMVQNGYCDEEVLHLLINCVKAKMNFVFGGEPGTGKTECAKFFMQFIPQNEKVITMEDNLEMHYGDINPDSNYTEFRINKDFSYEDAIKASLRLNPKWLMLSEARSREVDFLIEQWSTGVNGFSTIHLEDIHNLPDRIINMMGGVKDSERMENRIYRAVNIGILIRRIKDDQGHIKRYIDQLGFYSREHHKNRVYMIVDEGEIVGKEIPEEISKKFRMAGIQDPYRCDNMDDYLIREEMRKNEETEENEG</sequence>
<comment type="caution">
    <text evidence="3">The sequence shown here is derived from an EMBL/GenBank/DDBJ whole genome shotgun (WGS) entry which is preliminary data.</text>
</comment>
<dbReference type="InterPro" id="IPR001482">
    <property type="entry name" value="T2SS/T4SS_dom"/>
</dbReference>
<evidence type="ECO:0000313" key="3">
    <source>
        <dbReference type="EMBL" id="MBC5754922.1"/>
    </source>
</evidence>